<dbReference type="EMBL" id="KD290831">
    <property type="protein sequence ID" value="EMS45144.1"/>
    <property type="molecule type" value="Genomic_DNA"/>
</dbReference>
<dbReference type="InterPro" id="IPR017451">
    <property type="entry name" value="F-box-assoc_interact_dom"/>
</dbReference>
<accession>M7ZAM1</accession>
<dbReference type="InterPro" id="IPR056592">
    <property type="entry name" value="Beta-prop_At3g26010-like"/>
</dbReference>
<organism evidence="2">
    <name type="scientific">Triticum urartu</name>
    <name type="common">Red wild einkorn</name>
    <name type="synonym">Crithodium urartu</name>
    <dbReference type="NCBI Taxonomy" id="4572"/>
    <lineage>
        <taxon>Eukaryota</taxon>
        <taxon>Viridiplantae</taxon>
        <taxon>Streptophyta</taxon>
        <taxon>Embryophyta</taxon>
        <taxon>Tracheophyta</taxon>
        <taxon>Spermatophyta</taxon>
        <taxon>Magnoliopsida</taxon>
        <taxon>Liliopsida</taxon>
        <taxon>Poales</taxon>
        <taxon>Poaceae</taxon>
        <taxon>BOP clade</taxon>
        <taxon>Pooideae</taxon>
        <taxon>Triticodae</taxon>
        <taxon>Triticeae</taxon>
        <taxon>Triticinae</taxon>
        <taxon>Triticum</taxon>
    </lineage>
</organism>
<dbReference type="OMA" id="FLPNHER"/>
<reference evidence="2" key="1">
    <citation type="journal article" date="2013" name="Nature">
        <title>Draft genome of the wheat A-genome progenitor Triticum urartu.</title>
        <authorList>
            <person name="Ling H.Q."/>
            <person name="Zhao S."/>
            <person name="Liu D."/>
            <person name="Wang J."/>
            <person name="Sun H."/>
            <person name="Zhang C."/>
            <person name="Fan H."/>
            <person name="Li D."/>
            <person name="Dong L."/>
            <person name="Tao Y."/>
            <person name="Gao C."/>
            <person name="Wu H."/>
            <person name="Li Y."/>
            <person name="Cui Y."/>
            <person name="Guo X."/>
            <person name="Zheng S."/>
            <person name="Wang B."/>
            <person name="Yu K."/>
            <person name="Liang Q."/>
            <person name="Yang W."/>
            <person name="Lou X."/>
            <person name="Chen J."/>
            <person name="Feng M."/>
            <person name="Jian J."/>
            <person name="Zhang X."/>
            <person name="Luo G."/>
            <person name="Jiang Y."/>
            <person name="Liu J."/>
            <person name="Wang Z."/>
            <person name="Sha Y."/>
            <person name="Zhang B."/>
            <person name="Wu H."/>
            <person name="Tang D."/>
            <person name="Shen Q."/>
            <person name="Xue P."/>
            <person name="Zou S."/>
            <person name="Wang X."/>
            <person name="Liu X."/>
            <person name="Wang F."/>
            <person name="Yang Y."/>
            <person name="An X."/>
            <person name="Dong Z."/>
            <person name="Zhang K."/>
            <person name="Zhang X."/>
            <person name="Luo M.C."/>
            <person name="Dvorak J."/>
            <person name="Tong Y."/>
            <person name="Wang J."/>
            <person name="Yang H."/>
            <person name="Li Z."/>
            <person name="Wang D."/>
            <person name="Zhang A."/>
            <person name="Wang J."/>
        </authorList>
    </citation>
    <scope>NUCLEOTIDE SEQUENCE</scope>
</reference>
<dbReference type="PANTHER" id="PTHR35546:SF110">
    <property type="entry name" value="F-BOX DOMAIN-CONTAINING PROTEIN"/>
    <property type="match status" value="1"/>
</dbReference>
<gene>
    <name evidence="2" type="ORF">TRIUR3_23902</name>
</gene>
<sequence length="425" mass="48465">MGGEDRFPVFSPRNQRVTSRVGNEGGDIEDEHLPWISGDALSVGGDAYGDFVNLKMICRLILSEVLIGVNALFFQFTRPSVGWLALIDHPDHRKRLPQTPAGFFYDNKYTGEWFLQPPPHFTSFPGRRCPPIDTSCSFLPNHERVHLLACCGGLLLCRWRDASAQGDEFRYVVCNPATEKWVVLPSSGKATSEVATARLGFDPALSSHFHVFELVDEQEPNWHPHIAGVAVYSSETGAWVYKQERWNKQIRPIDRRSVFVFLNGHLHFQPSARWLSHHLAMVDTEGETWMNFSLPGGLDDGFIQRSQDRLHYANFQGYGGGAIRLVVYVLDNYQSRKWILKHSMEASYIFRGMDAYLLGRFGWAAMDFGWIAIHPECNTIFFTAGWDTTFMCYNMDLRQVKVISNLEDGQPPYLPYVPLYAELRS</sequence>
<dbReference type="InterPro" id="IPR055290">
    <property type="entry name" value="At3g26010-like"/>
</dbReference>
<dbReference type="Pfam" id="PF24750">
    <property type="entry name" value="b-prop_At3g26010-like"/>
    <property type="match status" value="1"/>
</dbReference>
<feature type="domain" description="F-box protein At3g26010-like beta-propeller" evidence="1">
    <location>
        <begin position="143"/>
        <end position="271"/>
    </location>
</feature>
<proteinExistence type="predicted"/>
<dbReference type="STRING" id="4572.M7ZAM1"/>
<dbReference type="PANTHER" id="PTHR35546">
    <property type="entry name" value="F-BOX PROTEIN INTERACTION DOMAIN PROTEIN-RELATED"/>
    <property type="match status" value="1"/>
</dbReference>
<name>M7ZAM1_TRIUA</name>
<dbReference type="AlphaFoldDB" id="M7ZAM1"/>
<protein>
    <recommendedName>
        <fullName evidence="1">F-box protein At3g26010-like beta-propeller domain-containing protein</fullName>
    </recommendedName>
</protein>
<dbReference type="NCBIfam" id="TIGR01640">
    <property type="entry name" value="F_box_assoc_1"/>
    <property type="match status" value="1"/>
</dbReference>
<evidence type="ECO:0000313" key="2">
    <source>
        <dbReference type="EMBL" id="EMS45144.1"/>
    </source>
</evidence>
<evidence type="ECO:0000259" key="1">
    <source>
        <dbReference type="Pfam" id="PF24750"/>
    </source>
</evidence>
<dbReference type="eggNOG" id="ENOG502T0IX">
    <property type="taxonomic scope" value="Eukaryota"/>
</dbReference>